<comment type="similarity">
    <text evidence="10">Belongs to the MurCDEF family. MurF subfamily.</text>
</comment>
<feature type="domain" description="Mur ligase central" evidence="13">
    <location>
        <begin position="114"/>
        <end position="329"/>
    </location>
</feature>
<keyword evidence="6 10" id="KW-0133">Cell shape</keyword>
<comment type="pathway">
    <text evidence="10">Cell wall biogenesis; peptidoglycan biosynthesis.</text>
</comment>
<dbReference type="GO" id="GO:0008360">
    <property type="term" value="P:regulation of cell shape"/>
    <property type="evidence" value="ECO:0007669"/>
    <property type="project" value="UniProtKB-KW"/>
</dbReference>
<reference evidence="14 15" key="1">
    <citation type="submission" date="2019-10" db="EMBL/GenBank/DDBJ databases">
        <title>Whole-genome sequence of the extremophile Heliorestis acidaminivorans DSM 24790.</title>
        <authorList>
            <person name="Kyndt J.A."/>
            <person name="Meyer T.E."/>
        </authorList>
    </citation>
    <scope>NUCLEOTIDE SEQUENCE [LARGE SCALE GENOMIC DNA]</scope>
    <source>
        <strain evidence="14 15">DSM 24790</strain>
    </source>
</reference>
<feature type="binding site" evidence="10">
    <location>
        <begin position="116"/>
        <end position="122"/>
    </location>
    <ligand>
        <name>ATP</name>
        <dbReference type="ChEBI" id="CHEBI:30616"/>
    </ligand>
</feature>
<dbReference type="SUPFAM" id="SSF53244">
    <property type="entry name" value="MurD-like peptide ligases, peptide-binding domain"/>
    <property type="match status" value="1"/>
</dbReference>
<keyword evidence="1 10" id="KW-0963">Cytoplasm</keyword>
<evidence type="ECO:0000256" key="4">
    <source>
        <dbReference type="ARBA" id="ARBA00022741"/>
    </source>
</evidence>
<name>A0A6I0F0P0_9FIRM</name>
<evidence type="ECO:0000259" key="13">
    <source>
        <dbReference type="Pfam" id="PF08245"/>
    </source>
</evidence>
<proteinExistence type="inferred from homology"/>
<dbReference type="UniPathway" id="UPA00219"/>
<organism evidence="14 15">
    <name type="scientific">Heliorestis acidaminivorans</name>
    <dbReference type="NCBI Taxonomy" id="553427"/>
    <lineage>
        <taxon>Bacteria</taxon>
        <taxon>Bacillati</taxon>
        <taxon>Bacillota</taxon>
        <taxon>Clostridia</taxon>
        <taxon>Eubacteriales</taxon>
        <taxon>Heliobacteriaceae</taxon>
        <taxon>Heliorestis</taxon>
    </lineage>
</organism>
<dbReference type="SUPFAM" id="SSF53623">
    <property type="entry name" value="MurD-like peptide ligases, catalytic domain"/>
    <property type="match status" value="1"/>
</dbReference>
<evidence type="ECO:0000313" key="14">
    <source>
        <dbReference type="EMBL" id="KAB2954526.1"/>
    </source>
</evidence>
<dbReference type="OrthoDB" id="9801978at2"/>
<evidence type="ECO:0000256" key="1">
    <source>
        <dbReference type="ARBA" id="ARBA00022490"/>
    </source>
</evidence>
<comment type="function">
    <text evidence="10">Involved in cell wall formation. Catalyzes the final step in the synthesis of UDP-N-acetylmuramoyl-pentapeptide, the precursor of murein.</text>
</comment>
<sequence length="494" mass="53829">MKKLKIIDLARWMNGTVYGNEEAVFSGLAHIDSRQLAQGDLFFAFMGQNTDGHNFIPQALNSGVAGAVVQKIDSFWLEQLGPQQALIVVNDVLQAVQAAARQYRQTMDIPVIAVTGSTGKTSTKDLLARALESSLKVMKSPGNFNNELGLPLTILSMQPDHEALVVEMGMRGQGQITELCQIAKPTIGVLTNIGPVHLELLGSMEAIAKAKGELLQALPSDGLAVVNGEDKLVVEQAQHVACHKIFYSTDYDDLLKTIEASKEPEEAIIEAIVAKNIESLGLDGSKVSYQWICYHRDGKKCEKSEVQSFQLSLPGKHQVANALSAIVVARRLNVELTRASQALASARLSSLRWETYRLRDKITLINDAYNANPTAMVAALKTLSEMAKQGRKVAILGDMYELGEEAVLFHNQVGEEVYRQGYDLLVTIGSLGLHIAKGALQAGMEEEKIYTYSSRQDSTESTAELLQEGDYVLVKASRGMGLESLVAVLVKDLS</sequence>
<dbReference type="HAMAP" id="MF_02019">
    <property type="entry name" value="MurF"/>
    <property type="match status" value="1"/>
</dbReference>
<dbReference type="Pfam" id="PF01225">
    <property type="entry name" value="Mur_ligase"/>
    <property type="match status" value="1"/>
</dbReference>
<dbReference type="Gene3D" id="3.40.1390.10">
    <property type="entry name" value="MurE/MurF, N-terminal domain"/>
    <property type="match status" value="1"/>
</dbReference>
<dbReference type="GO" id="GO:0009252">
    <property type="term" value="P:peptidoglycan biosynthetic process"/>
    <property type="evidence" value="ECO:0007669"/>
    <property type="project" value="UniProtKB-UniRule"/>
</dbReference>
<dbReference type="GO" id="GO:0051301">
    <property type="term" value="P:cell division"/>
    <property type="evidence" value="ECO:0007669"/>
    <property type="project" value="UniProtKB-KW"/>
</dbReference>
<dbReference type="GO" id="GO:0005737">
    <property type="term" value="C:cytoplasm"/>
    <property type="evidence" value="ECO:0007669"/>
    <property type="project" value="UniProtKB-SubCell"/>
</dbReference>
<dbReference type="Pfam" id="PF08245">
    <property type="entry name" value="Mur_ligase_M"/>
    <property type="match status" value="1"/>
</dbReference>
<comment type="caution">
    <text evidence="14">The sequence shown here is derived from an EMBL/GenBank/DDBJ whole genome shotgun (WGS) entry which is preliminary data.</text>
</comment>
<keyword evidence="4 10" id="KW-0547">Nucleotide-binding</keyword>
<evidence type="ECO:0000259" key="11">
    <source>
        <dbReference type="Pfam" id="PF01225"/>
    </source>
</evidence>
<dbReference type="Pfam" id="PF02875">
    <property type="entry name" value="Mur_ligase_C"/>
    <property type="match status" value="1"/>
</dbReference>
<comment type="subcellular location">
    <subcellularLocation>
        <location evidence="10">Cytoplasm</location>
    </subcellularLocation>
</comment>
<dbReference type="Gene3D" id="3.90.190.20">
    <property type="entry name" value="Mur ligase, C-terminal domain"/>
    <property type="match status" value="1"/>
</dbReference>
<dbReference type="PANTHER" id="PTHR43024">
    <property type="entry name" value="UDP-N-ACETYLMURAMOYL-TRIPEPTIDE--D-ALANYL-D-ALANINE LIGASE"/>
    <property type="match status" value="1"/>
</dbReference>
<evidence type="ECO:0000313" key="15">
    <source>
        <dbReference type="Proteomes" id="UP000468766"/>
    </source>
</evidence>
<dbReference type="RefSeq" id="WP_151618055.1">
    <property type="nucleotide sequence ID" value="NZ_WBXO01000001.1"/>
</dbReference>
<dbReference type="InterPro" id="IPR005863">
    <property type="entry name" value="UDP-N-AcMur_synth"/>
</dbReference>
<keyword evidence="15" id="KW-1185">Reference proteome</keyword>
<dbReference type="PANTHER" id="PTHR43024:SF1">
    <property type="entry name" value="UDP-N-ACETYLMURAMOYL-TRIPEPTIDE--D-ALANYL-D-ALANINE LIGASE"/>
    <property type="match status" value="1"/>
</dbReference>
<evidence type="ECO:0000256" key="8">
    <source>
        <dbReference type="ARBA" id="ARBA00023306"/>
    </source>
</evidence>
<keyword evidence="8 10" id="KW-0131">Cell cycle</keyword>
<dbReference type="SUPFAM" id="SSF63418">
    <property type="entry name" value="MurE/MurF N-terminal domain"/>
    <property type="match status" value="1"/>
</dbReference>
<dbReference type="InterPro" id="IPR000713">
    <property type="entry name" value="Mur_ligase_N"/>
</dbReference>
<evidence type="ECO:0000256" key="5">
    <source>
        <dbReference type="ARBA" id="ARBA00022840"/>
    </source>
</evidence>
<dbReference type="InterPro" id="IPR035911">
    <property type="entry name" value="MurE/MurF_N"/>
</dbReference>
<feature type="domain" description="Mur ligase C-terminal" evidence="12">
    <location>
        <begin position="352"/>
        <end position="478"/>
    </location>
</feature>
<feature type="domain" description="Mur ligase N-terminal catalytic" evidence="11">
    <location>
        <begin position="31"/>
        <end position="103"/>
    </location>
</feature>
<evidence type="ECO:0000256" key="9">
    <source>
        <dbReference type="ARBA" id="ARBA00023316"/>
    </source>
</evidence>
<protein>
    <recommendedName>
        <fullName evidence="10">UDP-N-acetylmuramoyl-tripeptide--D-alanyl-D-alanine ligase</fullName>
        <ecNumber evidence="10">6.3.2.10</ecNumber>
    </recommendedName>
    <alternativeName>
        <fullName evidence="10">D-alanyl-D-alanine-adding enzyme</fullName>
    </alternativeName>
</protein>
<dbReference type="GO" id="GO:0071555">
    <property type="term" value="P:cell wall organization"/>
    <property type="evidence" value="ECO:0007669"/>
    <property type="project" value="UniProtKB-KW"/>
</dbReference>
<evidence type="ECO:0000256" key="3">
    <source>
        <dbReference type="ARBA" id="ARBA00022618"/>
    </source>
</evidence>
<evidence type="ECO:0000256" key="7">
    <source>
        <dbReference type="ARBA" id="ARBA00022984"/>
    </source>
</evidence>
<keyword evidence="5 10" id="KW-0067">ATP-binding</keyword>
<keyword evidence="9 10" id="KW-0961">Cell wall biogenesis/degradation</keyword>
<keyword evidence="3 10" id="KW-0132">Cell division</keyword>
<dbReference type="InterPro" id="IPR036615">
    <property type="entry name" value="Mur_ligase_C_dom_sf"/>
</dbReference>
<dbReference type="GO" id="GO:0005524">
    <property type="term" value="F:ATP binding"/>
    <property type="evidence" value="ECO:0007669"/>
    <property type="project" value="UniProtKB-UniRule"/>
</dbReference>
<dbReference type="EMBL" id="WBXO01000001">
    <property type="protein sequence ID" value="KAB2954526.1"/>
    <property type="molecule type" value="Genomic_DNA"/>
</dbReference>
<dbReference type="EC" id="6.3.2.10" evidence="10"/>
<dbReference type="InterPro" id="IPR004101">
    <property type="entry name" value="Mur_ligase_C"/>
</dbReference>
<comment type="catalytic activity">
    <reaction evidence="10">
        <text>D-alanyl-D-alanine + UDP-N-acetyl-alpha-D-muramoyl-L-alanyl-gamma-D-glutamyl-meso-2,6-diaminopimelate + ATP = UDP-N-acetyl-alpha-D-muramoyl-L-alanyl-gamma-D-glutamyl-meso-2,6-diaminopimeloyl-D-alanyl-D-alanine + ADP + phosphate + H(+)</text>
        <dbReference type="Rhea" id="RHEA:28374"/>
        <dbReference type="ChEBI" id="CHEBI:15378"/>
        <dbReference type="ChEBI" id="CHEBI:30616"/>
        <dbReference type="ChEBI" id="CHEBI:43474"/>
        <dbReference type="ChEBI" id="CHEBI:57822"/>
        <dbReference type="ChEBI" id="CHEBI:61386"/>
        <dbReference type="ChEBI" id="CHEBI:83905"/>
        <dbReference type="ChEBI" id="CHEBI:456216"/>
        <dbReference type="EC" id="6.3.2.10"/>
    </reaction>
</comment>
<gene>
    <name evidence="10" type="primary">murF</name>
    <name evidence="14" type="ORF">F9B85_02290</name>
</gene>
<dbReference type="InterPro" id="IPR036565">
    <property type="entry name" value="Mur-like_cat_sf"/>
</dbReference>
<dbReference type="AlphaFoldDB" id="A0A6I0F0P0"/>
<dbReference type="Proteomes" id="UP000468766">
    <property type="component" value="Unassembled WGS sequence"/>
</dbReference>
<dbReference type="GO" id="GO:0047480">
    <property type="term" value="F:UDP-N-acetylmuramoyl-tripeptide-D-alanyl-D-alanine ligase activity"/>
    <property type="evidence" value="ECO:0007669"/>
    <property type="project" value="UniProtKB-UniRule"/>
</dbReference>
<evidence type="ECO:0000256" key="10">
    <source>
        <dbReference type="HAMAP-Rule" id="MF_02019"/>
    </source>
</evidence>
<evidence type="ECO:0000256" key="6">
    <source>
        <dbReference type="ARBA" id="ARBA00022960"/>
    </source>
</evidence>
<dbReference type="Gene3D" id="3.40.1190.10">
    <property type="entry name" value="Mur-like, catalytic domain"/>
    <property type="match status" value="1"/>
</dbReference>
<dbReference type="InterPro" id="IPR013221">
    <property type="entry name" value="Mur_ligase_cen"/>
</dbReference>
<keyword evidence="2 10" id="KW-0436">Ligase</keyword>
<evidence type="ECO:0000256" key="2">
    <source>
        <dbReference type="ARBA" id="ARBA00022598"/>
    </source>
</evidence>
<accession>A0A6I0F0P0</accession>
<evidence type="ECO:0000259" key="12">
    <source>
        <dbReference type="Pfam" id="PF02875"/>
    </source>
</evidence>
<dbReference type="InterPro" id="IPR051046">
    <property type="entry name" value="MurCDEF_CellWall_CoF430Synth"/>
</dbReference>
<keyword evidence="7 10" id="KW-0573">Peptidoglycan synthesis</keyword>